<dbReference type="GO" id="GO:0043998">
    <property type="term" value="F:histone H2A acetyltransferase activity"/>
    <property type="evidence" value="ECO:0007669"/>
    <property type="project" value="InterPro"/>
</dbReference>
<protein>
    <recommendedName>
        <fullName evidence="5">N-alpha-acetyltransferase 40</fullName>
        <ecNumber evidence="4">2.3.1.257</ecNumber>
    </recommendedName>
</protein>
<gene>
    <name evidence="13" type="ORF">BE221DRAFT_66248</name>
</gene>
<sequence>MTTASGARALDPSAYAFEFYAGAREMSEEDREWCFDVTRRNMREAYERTWGWDAVEKRRELNNHAARFILAREVRSGERAAFVHFRFEREDEEVDAPVGYVYELQCEPKHQRRALGETLVCVVEAVSKRLGMHAVVLTVLKVNVGAYAFYTKRMKYEIDDLSPDESLDEGSAHYLILSKRFV</sequence>
<evidence type="ECO:0000256" key="11">
    <source>
        <dbReference type="ARBA" id="ARBA00049524"/>
    </source>
</evidence>
<dbReference type="GO" id="GO:1990189">
    <property type="term" value="F:protein N-terminal-serine acetyltransferase activity"/>
    <property type="evidence" value="ECO:0007669"/>
    <property type="project" value="UniProtKB-EC"/>
</dbReference>
<feature type="domain" description="N-acetyltransferase" evidence="12">
    <location>
        <begin position="21"/>
        <end position="180"/>
    </location>
</feature>
<keyword evidence="8" id="KW-0539">Nucleus</keyword>
<evidence type="ECO:0000256" key="2">
    <source>
        <dbReference type="ARBA" id="ARBA00004496"/>
    </source>
</evidence>
<dbReference type="InterPro" id="IPR016181">
    <property type="entry name" value="Acyl_CoA_acyltransferase"/>
</dbReference>
<evidence type="ECO:0000256" key="8">
    <source>
        <dbReference type="ARBA" id="ARBA00023242"/>
    </source>
</evidence>
<keyword evidence="9" id="KW-0012">Acyltransferase</keyword>
<comment type="subcellular location">
    <subcellularLocation>
        <location evidence="2">Cytoplasm</location>
    </subcellularLocation>
    <subcellularLocation>
        <location evidence="1">Nucleus</location>
    </subcellularLocation>
</comment>
<dbReference type="InterPro" id="IPR039949">
    <property type="entry name" value="NAA40"/>
</dbReference>
<dbReference type="Gene3D" id="3.40.630.30">
    <property type="match status" value="1"/>
</dbReference>
<evidence type="ECO:0000256" key="3">
    <source>
        <dbReference type="ARBA" id="ARBA00008870"/>
    </source>
</evidence>
<accession>A0A1Y5III2</accession>
<dbReference type="GO" id="GO:0005737">
    <property type="term" value="C:cytoplasm"/>
    <property type="evidence" value="ECO:0007669"/>
    <property type="project" value="UniProtKB-SubCell"/>
</dbReference>
<dbReference type="EMBL" id="KZ155771">
    <property type="protein sequence ID" value="OUS49371.1"/>
    <property type="molecule type" value="Genomic_DNA"/>
</dbReference>
<dbReference type="GO" id="GO:0005634">
    <property type="term" value="C:nucleus"/>
    <property type="evidence" value="ECO:0007669"/>
    <property type="project" value="UniProtKB-SubCell"/>
</dbReference>
<evidence type="ECO:0000313" key="13">
    <source>
        <dbReference type="EMBL" id="OUS49371.1"/>
    </source>
</evidence>
<dbReference type="GO" id="GO:0010485">
    <property type="term" value="F:histone H4 acetyltransferase activity"/>
    <property type="evidence" value="ECO:0007669"/>
    <property type="project" value="InterPro"/>
</dbReference>
<evidence type="ECO:0000256" key="9">
    <source>
        <dbReference type="ARBA" id="ARBA00023315"/>
    </source>
</evidence>
<dbReference type="Proteomes" id="UP000195557">
    <property type="component" value="Unassembled WGS sequence"/>
</dbReference>
<keyword evidence="6" id="KW-0963">Cytoplasm</keyword>
<dbReference type="EC" id="2.3.1.257" evidence="4"/>
<evidence type="ECO:0000256" key="6">
    <source>
        <dbReference type="ARBA" id="ARBA00022490"/>
    </source>
</evidence>
<dbReference type="PROSITE" id="PS51186">
    <property type="entry name" value="GNAT"/>
    <property type="match status" value="1"/>
</dbReference>
<dbReference type="PANTHER" id="PTHR20531">
    <property type="entry name" value="N-ALPHA-ACETYLTRANSFERASE 40"/>
    <property type="match status" value="1"/>
</dbReference>
<dbReference type="SUPFAM" id="SSF55729">
    <property type="entry name" value="Acyl-CoA N-acyltransferases (Nat)"/>
    <property type="match status" value="1"/>
</dbReference>
<comment type="similarity">
    <text evidence="3">Belongs to the acetyltransferase family. NAA40 subfamily.</text>
</comment>
<proteinExistence type="inferred from homology"/>
<evidence type="ECO:0000256" key="7">
    <source>
        <dbReference type="ARBA" id="ARBA00022679"/>
    </source>
</evidence>
<keyword evidence="7" id="KW-0808">Transferase</keyword>
<comment type="catalytic activity">
    <reaction evidence="10">
        <text>N-terminal L-seryl-[histone H2A] + acetyl-CoA = N-terminal N(alpha)-acetyl-L-seryl-[histone H2A] + CoA + H(+)</text>
        <dbReference type="Rhea" id="RHEA:50600"/>
        <dbReference type="Rhea" id="RHEA-COMP:12742"/>
        <dbReference type="Rhea" id="RHEA-COMP:12744"/>
        <dbReference type="ChEBI" id="CHEBI:15378"/>
        <dbReference type="ChEBI" id="CHEBI:57287"/>
        <dbReference type="ChEBI" id="CHEBI:57288"/>
        <dbReference type="ChEBI" id="CHEBI:64738"/>
        <dbReference type="ChEBI" id="CHEBI:83690"/>
        <dbReference type="EC" id="2.3.1.257"/>
    </reaction>
</comment>
<dbReference type="AlphaFoldDB" id="A0A1Y5III2"/>
<name>A0A1Y5III2_OSTTA</name>
<evidence type="ECO:0000256" key="10">
    <source>
        <dbReference type="ARBA" id="ARBA00047821"/>
    </source>
</evidence>
<dbReference type="PANTHER" id="PTHR20531:SF1">
    <property type="entry name" value="N-ALPHA-ACETYLTRANSFERASE 40"/>
    <property type="match status" value="1"/>
</dbReference>
<dbReference type="eggNOG" id="KOG2488">
    <property type="taxonomic scope" value="Eukaryota"/>
</dbReference>
<organism evidence="13">
    <name type="scientific">Ostreococcus tauri</name>
    <name type="common">Marine green alga</name>
    <dbReference type="NCBI Taxonomy" id="70448"/>
    <lineage>
        <taxon>Eukaryota</taxon>
        <taxon>Viridiplantae</taxon>
        <taxon>Chlorophyta</taxon>
        <taxon>Mamiellophyceae</taxon>
        <taxon>Mamiellales</taxon>
        <taxon>Bathycoccaceae</taxon>
        <taxon>Ostreococcus</taxon>
    </lineage>
</organism>
<evidence type="ECO:0000256" key="5">
    <source>
        <dbReference type="ARBA" id="ARBA00015043"/>
    </source>
</evidence>
<reference evidence="13" key="1">
    <citation type="submission" date="2017-04" db="EMBL/GenBank/DDBJ databases">
        <title>Population genomics of picophytoplankton unveils novel chromosome hypervariability.</title>
        <authorList>
            <consortium name="DOE Joint Genome Institute"/>
            <person name="Blanc-Mathieu R."/>
            <person name="Krasovec M."/>
            <person name="Hebrard M."/>
            <person name="Yau S."/>
            <person name="Desgranges E."/>
            <person name="Martin J."/>
            <person name="Schackwitz W."/>
            <person name="Kuo A."/>
            <person name="Salin G."/>
            <person name="Donnadieu C."/>
            <person name="Desdevises Y."/>
            <person name="Sanchez-Ferandin S."/>
            <person name="Moreau H."/>
            <person name="Rivals E."/>
            <person name="Grigoriev I.V."/>
            <person name="Grimsley N."/>
            <person name="Eyre-Walker A."/>
            <person name="Piganeau G."/>
        </authorList>
    </citation>
    <scope>NUCLEOTIDE SEQUENCE [LARGE SCALE GENOMIC DNA]</scope>
    <source>
        <strain evidence="13">RCC 1115</strain>
    </source>
</reference>
<dbReference type="InterPro" id="IPR000182">
    <property type="entry name" value="GNAT_dom"/>
</dbReference>
<evidence type="ECO:0000256" key="4">
    <source>
        <dbReference type="ARBA" id="ARBA00012950"/>
    </source>
</evidence>
<comment type="catalytic activity">
    <reaction evidence="11">
        <text>N-terminal L-seryl-[histone H4] + acetyl-CoA = N-terminal N(alpha)-acetyl-L-seryl-[histone H4] + CoA + H(+)</text>
        <dbReference type="Rhea" id="RHEA:50596"/>
        <dbReference type="Rhea" id="RHEA-COMP:12740"/>
        <dbReference type="Rhea" id="RHEA-COMP:12743"/>
        <dbReference type="ChEBI" id="CHEBI:15378"/>
        <dbReference type="ChEBI" id="CHEBI:57287"/>
        <dbReference type="ChEBI" id="CHEBI:57288"/>
        <dbReference type="ChEBI" id="CHEBI:64738"/>
        <dbReference type="ChEBI" id="CHEBI:83690"/>
        <dbReference type="EC" id="2.3.1.257"/>
    </reaction>
</comment>
<evidence type="ECO:0000259" key="12">
    <source>
        <dbReference type="PROSITE" id="PS51186"/>
    </source>
</evidence>
<dbReference type="Pfam" id="PF00583">
    <property type="entry name" value="Acetyltransf_1"/>
    <property type="match status" value="1"/>
</dbReference>
<evidence type="ECO:0000256" key="1">
    <source>
        <dbReference type="ARBA" id="ARBA00004123"/>
    </source>
</evidence>